<protein>
    <submittedName>
        <fullName evidence="1">Uncharacterized protein</fullName>
    </submittedName>
</protein>
<sequence>MSLSSARINMGADSYSRSLKQQALKKKTWFFQKSCLKLSH</sequence>
<organism evidence="1">
    <name type="scientific">Arundo donax</name>
    <name type="common">Giant reed</name>
    <name type="synonym">Donax arundinaceus</name>
    <dbReference type="NCBI Taxonomy" id="35708"/>
    <lineage>
        <taxon>Eukaryota</taxon>
        <taxon>Viridiplantae</taxon>
        <taxon>Streptophyta</taxon>
        <taxon>Embryophyta</taxon>
        <taxon>Tracheophyta</taxon>
        <taxon>Spermatophyta</taxon>
        <taxon>Magnoliopsida</taxon>
        <taxon>Liliopsida</taxon>
        <taxon>Poales</taxon>
        <taxon>Poaceae</taxon>
        <taxon>PACMAD clade</taxon>
        <taxon>Arundinoideae</taxon>
        <taxon>Arundineae</taxon>
        <taxon>Arundo</taxon>
    </lineage>
</organism>
<name>A0A0A9DIV5_ARUDO</name>
<reference evidence="1" key="1">
    <citation type="submission" date="2014-09" db="EMBL/GenBank/DDBJ databases">
        <authorList>
            <person name="Magalhaes I.L.F."/>
            <person name="Oliveira U."/>
            <person name="Santos F.R."/>
            <person name="Vidigal T.H.D.A."/>
            <person name="Brescovit A.D."/>
            <person name="Santos A.J."/>
        </authorList>
    </citation>
    <scope>NUCLEOTIDE SEQUENCE</scope>
    <source>
        <tissue evidence="1">Shoot tissue taken approximately 20 cm above the soil surface</tissue>
    </source>
</reference>
<reference evidence="1" key="2">
    <citation type="journal article" date="2015" name="Data Brief">
        <title>Shoot transcriptome of the giant reed, Arundo donax.</title>
        <authorList>
            <person name="Barrero R.A."/>
            <person name="Guerrero F.D."/>
            <person name="Moolhuijzen P."/>
            <person name="Goolsby J.A."/>
            <person name="Tidwell J."/>
            <person name="Bellgard S.E."/>
            <person name="Bellgard M.I."/>
        </authorList>
    </citation>
    <scope>NUCLEOTIDE SEQUENCE</scope>
    <source>
        <tissue evidence="1">Shoot tissue taken approximately 20 cm above the soil surface</tissue>
    </source>
</reference>
<proteinExistence type="predicted"/>
<dbReference type="AlphaFoldDB" id="A0A0A9DIV5"/>
<dbReference type="EMBL" id="GBRH01214193">
    <property type="protein sequence ID" value="JAD83702.1"/>
    <property type="molecule type" value="Transcribed_RNA"/>
</dbReference>
<accession>A0A0A9DIV5</accession>
<evidence type="ECO:0000313" key="1">
    <source>
        <dbReference type="EMBL" id="JAD83702.1"/>
    </source>
</evidence>